<comment type="catalytic activity">
    <reaction evidence="1">
        <text>ATP + protein L-histidine = ADP + protein N-phospho-L-histidine.</text>
        <dbReference type="EC" id="2.7.13.3"/>
    </reaction>
</comment>
<dbReference type="Gene3D" id="1.10.287.130">
    <property type="match status" value="1"/>
</dbReference>
<evidence type="ECO:0000259" key="12">
    <source>
        <dbReference type="PROSITE" id="PS50885"/>
    </source>
</evidence>
<keyword evidence="9" id="KW-0902">Two-component regulatory system</keyword>
<dbReference type="Pfam" id="PF02518">
    <property type="entry name" value="HATPase_c"/>
    <property type="match status" value="1"/>
</dbReference>
<keyword evidence="10" id="KW-0472">Membrane</keyword>
<dbReference type="EMBL" id="JBHEZZ010000010">
    <property type="protein sequence ID" value="MFC1403455.1"/>
    <property type="molecule type" value="Genomic_DNA"/>
</dbReference>
<dbReference type="CDD" id="cd00082">
    <property type="entry name" value="HisKA"/>
    <property type="match status" value="1"/>
</dbReference>
<evidence type="ECO:0000313" key="14">
    <source>
        <dbReference type="Proteomes" id="UP001592528"/>
    </source>
</evidence>
<reference evidence="13 14" key="1">
    <citation type="submission" date="2024-09" db="EMBL/GenBank/DDBJ databases">
        <authorList>
            <person name="Lee S.D."/>
        </authorList>
    </citation>
    <scope>NUCLEOTIDE SEQUENCE [LARGE SCALE GENOMIC DNA]</scope>
    <source>
        <strain evidence="13 14">N1-5</strain>
    </source>
</reference>
<evidence type="ECO:0000256" key="6">
    <source>
        <dbReference type="ARBA" id="ARBA00022692"/>
    </source>
</evidence>
<dbReference type="PROSITE" id="PS50885">
    <property type="entry name" value="HAMP"/>
    <property type="match status" value="1"/>
</dbReference>
<evidence type="ECO:0000256" key="4">
    <source>
        <dbReference type="ARBA" id="ARBA00022553"/>
    </source>
</evidence>
<feature type="domain" description="HAMP" evidence="12">
    <location>
        <begin position="194"/>
        <end position="254"/>
    </location>
</feature>
<dbReference type="PROSITE" id="PS50109">
    <property type="entry name" value="HIS_KIN"/>
    <property type="match status" value="1"/>
</dbReference>
<accession>A0ABV6UPS8</accession>
<keyword evidence="5" id="KW-0808">Transferase</keyword>
<dbReference type="SMART" id="SM00304">
    <property type="entry name" value="HAMP"/>
    <property type="match status" value="1"/>
</dbReference>
<evidence type="ECO:0000256" key="3">
    <source>
        <dbReference type="ARBA" id="ARBA00012438"/>
    </source>
</evidence>
<evidence type="ECO:0000256" key="10">
    <source>
        <dbReference type="ARBA" id="ARBA00023136"/>
    </source>
</evidence>
<dbReference type="InterPro" id="IPR005467">
    <property type="entry name" value="His_kinase_dom"/>
</dbReference>
<evidence type="ECO:0000256" key="9">
    <source>
        <dbReference type="ARBA" id="ARBA00023012"/>
    </source>
</evidence>
<keyword evidence="8" id="KW-1133">Transmembrane helix</keyword>
<gene>
    <name evidence="13" type="ORF">ACEZDJ_19380</name>
</gene>
<protein>
    <recommendedName>
        <fullName evidence="3">histidine kinase</fullName>
        <ecNumber evidence="3">2.7.13.3</ecNumber>
    </recommendedName>
</protein>
<sequence>MSWVRGRLPRSLRARLISGLLVLLALACVAVGIATALALHSFLVSKVDDQLLQSGVRYAQSLEHPDAGGMAGDTRAQSVGTFGARLAGGKLTQAAIVDGDADDADASADAVTLSAAELAAVRALPVDGSIHDLDLHTDGYYRARAVAGRDNDILITGMPLAGVEGAVHRLEMVEVTVFAIALGATGIAGALWVRLSLRPLDRVAATAVRVTELPLESGAVALPQRLPDNDPGTEVGQVGAAFNRMLGHVETALASRHSSEERLRSFAADAGHELRTPLAAIRGHAELARLHPQPQAPEVARALTRIQAESVRMGAIVDDLLLLARLDAGRPLARAELDLTLLVIDAVSDAQVAGPGQQWVLDLPETPVLVTGDRDRLHQAVGNLLSNARQHTPAGSTVRVRLSRTPERVRLTVADDGPGIPESLQPTLFERFTRGGGGRSRTDGGSGLGLAIAQAVVSAHHGSLTVSSRPGCTEFRLDLPEGQPS</sequence>
<evidence type="ECO:0000256" key="7">
    <source>
        <dbReference type="ARBA" id="ARBA00022777"/>
    </source>
</evidence>
<evidence type="ECO:0000256" key="8">
    <source>
        <dbReference type="ARBA" id="ARBA00022989"/>
    </source>
</evidence>
<keyword evidence="4" id="KW-0597">Phosphoprotein</keyword>
<evidence type="ECO:0000259" key="11">
    <source>
        <dbReference type="PROSITE" id="PS50109"/>
    </source>
</evidence>
<dbReference type="InterPro" id="IPR003594">
    <property type="entry name" value="HATPase_dom"/>
</dbReference>
<dbReference type="InterPro" id="IPR003660">
    <property type="entry name" value="HAMP_dom"/>
</dbReference>
<keyword evidence="14" id="KW-1185">Reference proteome</keyword>
<keyword evidence="7 13" id="KW-0418">Kinase</keyword>
<dbReference type="InterPro" id="IPR036890">
    <property type="entry name" value="HATPase_C_sf"/>
</dbReference>
<dbReference type="Gene3D" id="6.10.340.10">
    <property type="match status" value="1"/>
</dbReference>
<dbReference type="InterPro" id="IPR004358">
    <property type="entry name" value="Sig_transdc_His_kin-like_C"/>
</dbReference>
<dbReference type="RefSeq" id="WP_030255111.1">
    <property type="nucleotide sequence ID" value="NZ_JBHEZZ010000010.1"/>
</dbReference>
<dbReference type="PRINTS" id="PR00344">
    <property type="entry name" value="BCTRLSENSOR"/>
</dbReference>
<proteinExistence type="predicted"/>
<dbReference type="SMART" id="SM00388">
    <property type="entry name" value="HisKA"/>
    <property type="match status" value="1"/>
</dbReference>
<dbReference type="PANTHER" id="PTHR45436">
    <property type="entry name" value="SENSOR HISTIDINE KINASE YKOH"/>
    <property type="match status" value="1"/>
</dbReference>
<dbReference type="EC" id="2.7.13.3" evidence="3"/>
<dbReference type="InterPro" id="IPR003661">
    <property type="entry name" value="HisK_dim/P_dom"/>
</dbReference>
<dbReference type="PANTHER" id="PTHR45436:SF5">
    <property type="entry name" value="SENSOR HISTIDINE KINASE TRCS"/>
    <property type="match status" value="1"/>
</dbReference>
<dbReference type="Proteomes" id="UP001592528">
    <property type="component" value="Unassembled WGS sequence"/>
</dbReference>
<comment type="caution">
    <text evidence="13">The sequence shown here is derived from an EMBL/GenBank/DDBJ whole genome shotgun (WGS) entry which is preliminary data.</text>
</comment>
<dbReference type="SMART" id="SM00387">
    <property type="entry name" value="HATPase_c"/>
    <property type="match status" value="1"/>
</dbReference>
<dbReference type="Gene3D" id="3.30.565.10">
    <property type="entry name" value="Histidine kinase-like ATPase, C-terminal domain"/>
    <property type="match status" value="1"/>
</dbReference>
<comment type="subcellular location">
    <subcellularLocation>
        <location evidence="2">Cell membrane</location>
    </subcellularLocation>
</comment>
<dbReference type="SUPFAM" id="SSF47384">
    <property type="entry name" value="Homodimeric domain of signal transducing histidine kinase"/>
    <property type="match status" value="1"/>
</dbReference>
<dbReference type="SUPFAM" id="SSF55874">
    <property type="entry name" value="ATPase domain of HSP90 chaperone/DNA topoisomerase II/histidine kinase"/>
    <property type="match status" value="1"/>
</dbReference>
<dbReference type="CDD" id="cd00075">
    <property type="entry name" value="HATPase"/>
    <property type="match status" value="1"/>
</dbReference>
<feature type="domain" description="Histidine kinase" evidence="11">
    <location>
        <begin position="269"/>
        <end position="483"/>
    </location>
</feature>
<dbReference type="InterPro" id="IPR036097">
    <property type="entry name" value="HisK_dim/P_sf"/>
</dbReference>
<dbReference type="Pfam" id="PF00512">
    <property type="entry name" value="HisKA"/>
    <property type="match status" value="1"/>
</dbReference>
<evidence type="ECO:0000256" key="1">
    <source>
        <dbReference type="ARBA" id="ARBA00000085"/>
    </source>
</evidence>
<dbReference type="InterPro" id="IPR050428">
    <property type="entry name" value="TCS_sensor_his_kinase"/>
</dbReference>
<evidence type="ECO:0000313" key="13">
    <source>
        <dbReference type="EMBL" id="MFC1403455.1"/>
    </source>
</evidence>
<evidence type="ECO:0000256" key="5">
    <source>
        <dbReference type="ARBA" id="ARBA00022679"/>
    </source>
</evidence>
<dbReference type="Pfam" id="PF00672">
    <property type="entry name" value="HAMP"/>
    <property type="match status" value="1"/>
</dbReference>
<dbReference type="GO" id="GO:0016301">
    <property type="term" value="F:kinase activity"/>
    <property type="evidence" value="ECO:0007669"/>
    <property type="project" value="UniProtKB-KW"/>
</dbReference>
<keyword evidence="6" id="KW-0812">Transmembrane</keyword>
<dbReference type="PROSITE" id="PS51257">
    <property type="entry name" value="PROKAR_LIPOPROTEIN"/>
    <property type="match status" value="1"/>
</dbReference>
<organism evidence="13 14">
    <name type="scientific">Streptacidiphilus cavernicola</name>
    <dbReference type="NCBI Taxonomy" id="3342716"/>
    <lineage>
        <taxon>Bacteria</taxon>
        <taxon>Bacillati</taxon>
        <taxon>Actinomycetota</taxon>
        <taxon>Actinomycetes</taxon>
        <taxon>Kitasatosporales</taxon>
        <taxon>Streptomycetaceae</taxon>
        <taxon>Streptacidiphilus</taxon>
    </lineage>
</organism>
<name>A0ABV6UPS8_9ACTN</name>
<evidence type="ECO:0000256" key="2">
    <source>
        <dbReference type="ARBA" id="ARBA00004236"/>
    </source>
</evidence>